<evidence type="ECO:0000313" key="4">
    <source>
        <dbReference type="Proteomes" id="UP000015480"/>
    </source>
</evidence>
<proteinExistence type="predicted"/>
<dbReference type="GO" id="GO:0043190">
    <property type="term" value="C:ATP-binding cassette (ABC) transporter complex"/>
    <property type="evidence" value="ECO:0007669"/>
    <property type="project" value="InterPro"/>
</dbReference>
<dbReference type="eggNOG" id="COG2113">
    <property type="taxonomic scope" value="Bacteria"/>
</dbReference>
<dbReference type="GO" id="GO:0015871">
    <property type="term" value="P:choline transport"/>
    <property type="evidence" value="ECO:0007669"/>
    <property type="project" value="InterPro"/>
</dbReference>
<keyword evidence="4" id="KW-1185">Reference proteome</keyword>
<evidence type="ECO:0000259" key="2">
    <source>
        <dbReference type="Pfam" id="PF04069"/>
    </source>
</evidence>
<evidence type="ECO:0000313" key="3">
    <source>
        <dbReference type="EMBL" id="AGT08517.1"/>
    </source>
</evidence>
<dbReference type="Gene3D" id="3.40.190.100">
    <property type="entry name" value="Glycine betaine-binding periplasmic protein, domain 2"/>
    <property type="match status" value="1"/>
</dbReference>
<name>S5XTL3_PARAH</name>
<dbReference type="RefSeq" id="WP_020950155.1">
    <property type="nucleotide sequence ID" value="NC_022041.1"/>
</dbReference>
<dbReference type="AlphaFoldDB" id="S5XTL3"/>
<dbReference type="InterPro" id="IPR017783">
    <property type="entry name" value="ABC_choline_sub-bd"/>
</dbReference>
<feature type="domain" description="ABC-type glycine betaine transport system substrate-binding" evidence="2">
    <location>
        <begin position="30"/>
        <end position="280"/>
    </location>
</feature>
<dbReference type="KEGG" id="pami:JCM7686_1416"/>
<dbReference type="SUPFAM" id="SSF53850">
    <property type="entry name" value="Periplasmic binding protein-like II"/>
    <property type="match status" value="1"/>
</dbReference>
<reference evidence="3 4" key="1">
    <citation type="journal article" date="2014" name="BMC Genomics">
        <title>Architecture and functions of a multipartite genome of the methylotrophic bacterium Paracoccus aminophilus JCM 7686, containing primary and secondary chromids.</title>
        <authorList>
            <person name="Dziewit L."/>
            <person name="Czarnecki J."/>
            <person name="Wibberg D."/>
            <person name="Radlinska M."/>
            <person name="Mrozek P."/>
            <person name="Szymczak M."/>
            <person name="Schluter A."/>
            <person name="Puhler A."/>
            <person name="Bartosik D."/>
        </authorList>
    </citation>
    <scope>NUCLEOTIDE SEQUENCE [LARGE SCALE GENOMIC DNA]</scope>
    <source>
        <strain evidence="3">JCM 7686</strain>
    </source>
</reference>
<dbReference type="OrthoDB" id="9787902at2"/>
<dbReference type="HOGENOM" id="CLU_008673_1_1_5"/>
<dbReference type="InterPro" id="IPR007210">
    <property type="entry name" value="ABC_Gly_betaine_transp_sub-bd"/>
</dbReference>
<dbReference type="PATRIC" id="fig|1367847.3.peg.1388"/>
<dbReference type="EMBL" id="CP006650">
    <property type="protein sequence ID" value="AGT08517.1"/>
    <property type="molecule type" value="Genomic_DNA"/>
</dbReference>
<feature type="signal peptide" evidence="1">
    <location>
        <begin position="1"/>
        <end position="21"/>
    </location>
</feature>
<dbReference type="GO" id="GO:0022857">
    <property type="term" value="F:transmembrane transporter activity"/>
    <property type="evidence" value="ECO:0007669"/>
    <property type="project" value="InterPro"/>
</dbReference>
<dbReference type="GO" id="GO:0033265">
    <property type="term" value="F:choline binding"/>
    <property type="evidence" value="ECO:0007669"/>
    <property type="project" value="InterPro"/>
</dbReference>
<dbReference type="Pfam" id="PF04069">
    <property type="entry name" value="OpuAC"/>
    <property type="match status" value="1"/>
</dbReference>
<organism evidence="3 4">
    <name type="scientific">Paracoccus aminophilus JCM 7686</name>
    <dbReference type="NCBI Taxonomy" id="1367847"/>
    <lineage>
        <taxon>Bacteria</taxon>
        <taxon>Pseudomonadati</taxon>
        <taxon>Pseudomonadota</taxon>
        <taxon>Alphaproteobacteria</taxon>
        <taxon>Rhodobacterales</taxon>
        <taxon>Paracoccaceae</taxon>
        <taxon>Paracoccus</taxon>
    </lineage>
</organism>
<dbReference type="NCBIfam" id="TIGR03414">
    <property type="entry name" value="ABC_choline_bnd"/>
    <property type="match status" value="1"/>
</dbReference>
<dbReference type="Gene3D" id="3.40.190.10">
    <property type="entry name" value="Periplasmic binding protein-like II"/>
    <property type="match status" value="1"/>
</dbReference>
<dbReference type="GO" id="GO:0042597">
    <property type="term" value="C:periplasmic space"/>
    <property type="evidence" value="ECO:0007669"/>
    <property type="project" value="InterPro"/>
</dbReference>
<dbReference type="CDD" id="cd13640">
    <property type="entry name" value="PBP2_ChoX"/>
    <property type="match status" value="1"/>
</dbReference>
<accession>S5XTL3</accession>
<protein>
    <submittedName>
        <fullName evidence="3">ABC-type proline/glycine betaine transport systems, periplasmic component</fullName>
    </submittedName>
</protein>
<dbReference type="STRING" id="1367847.JCM7686_1416"/>
<gene>
    <name evidence="3" type="ORF">JCM7686_1416</name>
</gene>
<keyword evidence="1" id="KW-0732">Signal</keyword>
<sequence>MKSHLLSASLALLLLAPHAGAAAEAEACQTVRLADLGWTDLALTNATASLLLKALGYIPEQIYLSLNLTYEALKSDQVDVFLGNWLPAQSTEFKSYFDNGDVAVLSTNLTGAKFTLAVPSYVAEAGVTSFDDLAKHADKFGSKIYGIEAGANKPLLEMIEAGRHGLGDWELVESSEAATLAQVDRLTRRGDWIVFLGWEPHPMNIKYKLSYLSGGDEEYGPNFGGATVRTITRTGYAQECPNVAKLLDNLKFDLAYENTGMNAITEDGADPSDVAKDLIAKRPELLQTWLAGVKTVDGAEGYKAAAETILPH</sequence>
<evidence type="ECO:0000256" key="1">
    <source>
        <dbReference type="SAM" id="SignalP"/>
    </source>
</evidence>
<feature type="chain" id="PRO_5004534549" evidence="1">
    <location>
        <begin position="22"/>
        <end position="312"/>
    </location>
</feature>
<dbReference type="Proteomes" id="UP000015480">
    <property type="component" value="Chromosome"/>
</dbReference>